<gene>
    <name evidence="2" type="ORF">GS398_03185</name>
</gene>
<dbReference type="PROSITE" id="PS51257">
    <property type="entry name" value="PROKAR_LIPOPROTEIN"/>
    <property type="match status" value="1"/>
</dbReference>
<sequence length="502" mass="55733">MKTLIYQLLGALCLLATSCNNGGGDPFASVDLYSQGLPATLMAYHDLRAGTQQKTGPTALYIDFSAGIYTAFGTEIIRRSMSECFNAVLSNQFEVYKMAMEKVAPLQVSSSTQLGQIVSDPKQYLDRRAPIQAAVEKIVSSKNDALLITDFEEWQNNAEVTTTAYLKIPFSRWLSAGNSISFFIADYKEGKTDKHIYFTVFTYGRASGKSLISKIRPKLAEFPAKFDLAADAYTITTHYAKPQLGGIFQDLNGSGKVGQNILDVQETGYIYGLKENRPFEYYPLGLNWASIAEIQKEYAAQNQFKDLFRGLYLDITNNDSYDYGDFDVKTYDITGDFEQYARFAEAGKHKPSMTKGADGESRISGQETDPIALACYEQNGALKKQFVYEPTSYSALNEVFVLNKALFDNTSKPDKNAVEAAVSFSPQFAANQLPGPHRLVRVDLALKQASVNSGNPALQKLKWTNANGTPNVGLYESVMNTLTELKPQDQTVYTYYIKTTEN</sequence>
<evidence type="ECO:0000313" key="2">
    <source>
        <dbReference type="EMBL" id="MXV14289.1"/>
    </source>
</evidence>
<dbReference type="RefSeq" id="WP_160905270.1">
    <property type="nucleotide sequence ID" value="NZ_WVHS01000001.1"/>
</dbReference>
<accession>A0A7K1XU46</accession>
<comment type="caution">
    <text evidence="2">The sequence shown here is derived from an EMBL/GenBank/DDBJ whole genome shotgun (WGS) entry which is preliminary data.</text>
</comment>
<feature type="signal peptide" evidence="1">
    <location>
        <begin position="1"/>
        <end position="23"/>
    </location>
</feature>
<dbReference type="Proteomes" id="UP000451233">
    <property type="component" value="Unassembled WGS sequence"/>
</dbReference>
<evidence type="ECO:0000256" key="1">
    <source>
        <dbReference type="SAM" id="SignalP"/>
    </source>
</evidence>
<keyword evidence="3" id="KW-1185">Reference proteome</keyword>
<evidence type="ECO:0000313" key="3">
    <source>
        <dbReference type="Proteomes" id="UP000451233"/>
    </source>
</evidence>
<dbReference type="AlphaFoldDB" id="A0A7K1XU46"/>
<keyword evidence="1" id="KW-0732">Signal</keyword>
<protein>
    <submittedName>
        <fullName evidence="2">Uncharacterized protein</fullName>
    </submittedName>
</protein>
<dbReference type="EMBL" id="WVHS01000001">
    <property type="protein sequence ID" value="MXV14289.1"/>
    <property type="molecule type" value="Genomic_DNA"/>
</dbReference>
<feature type="chain" id="PRO_5029547718" evidence="1">
    <location>
        <begin position="24"/>
        <end position="502"/>
    </location>
</feature>
<proteinExistence type="predicted"/>
<name>A0A7K1XU46_9SPHI</name>
<reference evidence="2 3" key="1">
    <citation type="submission" date="2019-11" db="EMBL/GenBank/DDBJ databases">
        <title>Pedobacter sp. HMF7056 Genome sequencing and assembly.</title>
        <authorList>
            <person name="Kang H."/>
            <person name="Kim H."/>
            <person name="Joh K."/>
        </authorList>
    </citation>
    <scope>NUCLEOTIDE SEQUENCE [LARGE SCALE GENOMIC DNA]</scope>
    <source>
        <strain evidence="2 3">HMF7056</strain>
    </source>
</reference>
<organism evidence="2 3">
    <name type="scientific">Hufsiella ginkgonis</name>
    <dbReference type="NCBI Taxonomy" id="2695274"/>
    <lineage>
        <taxon>Bacteria</taxon>
        <taxon>Pseudomonadati</taxon>
        <taxon>Bacteroidota</taxon>
        <taxon>Sphingobacteriia</taxon>
        <taxon>Sphingobacteriales</taxon>
        <taxon>Sphingobacteriaceae</taxon>
        <taxon>Hufsiella</taxon>
    </lineage>
</organism>